<dbReference type="Pfam" id="PF03950">
    <property type="entry name" value="tRNA-synt_1c_C"/>
    <property type="match status" value="1"/>
</dbReference>
<evidence type="ECO:0000256" key="8">
    <source>
        <dbReference type="ARBA" id="ARBA00048270"/>
    </source>
</evidence>
<evidence type="ECO:0000313" key="14">
    <source>
        <dbReference type="Proteomes" id="UP000256690"/>
    </source>
</evidence>
<keyword evidence="7 9" id="KW-0030">Aminoacyl-tRNA synthetase</keyword>
<feature type="domain" description="Glutamyl/glutaminyl-tRNA synthetase class Ib anti-codon binding" evidence="11">
    <location>
        <begin position="357"/>
        <end position="457"/>
    </location>
</feature>
<dbReference type="GO" id="GO:0005829">
    <property type="term" value="C:cytosol"/>
    <property type="evidence" value="ECO:0007669"/>
    <property type="project" value="TreeGrafter"/>
</dbReference>
<feature type="domain" description="tRNA synthetases class I (E and Q) anti-codon binding" evidence="12">
    <location>
        <begin position="472"/>
        <end position="531"/>
    </location>
</feature>
<dbReference type="InterPro" id="IPR001412">
    <property type="entry name" value="aa-tRNA-synth_I_CS"/>
</dbReference>
<protein>
    <recommendedName>
        <fullName evidence="2">glutamine--tRNA ligase</fullName>
        <ecNumber evidence="2">6.1.1.18</ecNumber>
    </recommendedName>
</protein>
<accession>A0A3D8R915</accession>
<dbReference type="Pfam" id="PF20974">
    <property type="entry name" value="tRNA-synt_1c_C2"/>
    <property type="match status" value="1"/>
</dbReference>
<evidence type="ECO:0000259" key="11">
    <source>
        <dbReference type="Pfam" id="PF03950"/>
    </source>
</evidence>
<dbReference type="EC" id="6.1.1.18" evidence="2"/>
<comment type="catalytic activity">
    <reaction evidence="8">
        <text>tRNA(Gln) + L-glutamine + ATP = L-glutaminyl-tRNA(Gln) + AMP + diphosphate</text>
        <dbReference type="Rhea" id="RHEA:20121"/>
        <dbReference type="Rhea" id="RHEA-COMP:9662"/>
        <dbReference type="Rhea" id="RHEA-COMP:9681"/>
        <dbReference type="ChEBI" id="CHEBI:30616"/>
        <dbReference type="ChEBI" id="CHEBI:33019"/>
        <dbReference type="ChEBI" id="CHEBI:58359"/>
        <dbReference type="ChEBI" id="CHEBI:78442"/>
        <dbReference type="ChEBI" id="CHEBI:78521"/>
        <dbReference type="ChEBI" id="CHEBI:456215"/>
        <dbReference type="EC" id="6.1.1.18"/>
    </reaction>
</comment>
<dbReference type="SUPFAM" id="SSF52374">
    <property type="entry name" value="Nucleotidylyl transferase"/>
    <property type="match status" value="1"/>
</dbReference>
<evidence type="ECO:0000256" key="2">
    <source>
        <dbReference type="ARBA" id="ARBA00012836"/>
    </source>
</evidence>
<dbReference type="Gene3D" id="3.40.50.620">
    <property type="entry name" value="HUPs"/>
    <property type="match status" value="1"/>
</dbReference>
<comment type="caution">
    <text evidence="13">The sequence shown here is derived from an EMBL/GenBank/DDBJ whole genome shotgun (WGS) entry which is preliminary data.</text>
</comment>
<feature type="domain" description="Glutamyl/glutaminyl-tRNA synthetase class Ib catalytic" evidence="10">
    <location>
        <begin position="34"/>
        <end position="353"/>
    </location>
</feature>
<dbReference type="AlphaFoldDB" id="A0A3D8R915"/>
<comment type="similarity">
    <text evidence="1 9">Belongs to the class-I aminoacyl-tRNA synthetase family.</text>
</comment>
<dbReference type="FunFam" id="3.40.50.620:FF:000037">
    <property type="entry name" value="Glutamine--tRNA ligase cytoplasmic"/>
    <property type="match status" value="1"/>
</dbReference>
<keyword evidence="4 9" id="KW-0547">Nucleotide-binding</keyword>
<evidence type="ECO:0000256" key="1">
    <source>
        <dbReference type="ARBA" id="ARBA00005594"/>
    </source>
</evidence>
<dbReference type="RefSeq" id="XP_026601083.1">
    <property type="nucleotide sequence ID" value="XM_026750079.1"/>
</dbReference>
<dbReference type="InterPro" id="IPR000924">
    <property type="entry name" value="Glu/Gln-tRNA-synth"/>
</dbReference>
<evidence type="ECO:0000256" key="6">
    <source>
        <dbReference type="ARBA" id="ARBA00022917"/>
    </source>
</evidence>
<evidence type="ECO:0000256" key="5">
    <source>
        <dbReference type="ARBA" id="ARBA00022840"/>
    </source>
</evidence>
<dbReference type="InterPro" id="IPR049437">
    <property type="entry name" value="tRNA-synt_1c_C2"/>
</dbReference>
<name>A0A3D8R915_9EURO</name>
<dbReference type="InterPro" id="IPR020059">
    <property type="entry name" value="Glu/Gln-tRNA-synth_Ib_codon-bd"/>
</dbReference>
<dbReference type="OrthoDB" id="10250478at2759"/>
<evidence type="ECO:0000256" key="4">
    <source>
        <dbReference type="ARBA" id="ARBA00022741"/>
    </source>
</evidence>
<dbReference type="InterPro" id="IPR020058">
    <property type="entry name" value="Glu/Gln-tRNA-synth_Ib_cat-dom"/>
</dbReference>
<dbReference type="Gene3D" id="2.40.240.10">
    <property type="entry name" value="Ribosomal Protein L25, Chain P"/>
    <property type="match status" value="2"/>
</dbReference>
<keyword evidence="5 9" id="KW-0067">ATP-binding</keyword>
<dbReference type="GO" id="GO:0005524">
    <property type="term" value="F:ATP binding"/>
    <property type="evidence" value="ECO:0007669"/>
    <property type="project" value="UniProtKB-KW"/>
</dbReference>
<dbReference type="PROSITE" id="PS00178">
    <property type="entry name" value="AA_TRNA_LIGASE_I"/>
    <property type="match status" value="1"/>
</dbReference>
<dbReference type="EMBL" id="PVWQ01000010">
    <property type="protein sequence ID" value="RDW70552.1"/>
    <property type="molecule type" value="Genomic_DNA"/>
</dbReference>
<sequence>MALDSKENTNDPDTIFKTGLLAEIHTENPAPNPVTRFPPEPNGVLHLGHAKAIAINFGFAAYHGGICYLRYDDTNPANEEERYVTAIADMVKWLGFEPAMVTSSSDYFERLYEMAEELIRRDGARSSADDIMVENEIAQQRGSGKGGPRYACRHRNRPVAESLREFRAMRDGKYAPQEALLRLKQDLESGNPQMWDLTAYRVIDVDGKVEGSTRSECDRDGKWRIYPTYDFAHCLVDSLEGITHSLCTMEFELSRVSYDWLCERLGVYRPMQREYARLNLSGTVLSKRKTQALISAGHVHDWDDPRLYTLIALKRRGVPPGAILSFVNGLGVSKATTTIPIQRFEQSVRRYLERSVPRLMLILDPVPVVIENLDDEYVEMVEVPFSREDGFGVHFVPFTRTVYVDRDDFREAGSIDFFRLATGQSVGLMRVPYPVTATGFEKDPCTGLVTLIRARYDKPTDGKTFKKPKAYIHWVAECPSLNSPLKATVRTYNPLFTVDNPDSHPQGFLSVVRPHSENVYPSALVEVGLKEIIRSAPWPKSHPGHPLGGPAQETGATLAFDMPETVRFQGPRVGYFCLDRDSSDGGIVLNRIVTLKEDARK</sequence>
<keyword evidence="14" id="KW-1185">Reference proteome</keyword>
<dbReference type="InterPro" id="IPR004514">
    <property type="entry name" value="Gln-tRNA-synth"/>
</dbReference>
<evidence type="ECO:0000256" key="9">
    <source>
        <dbReference type="RuleBase" id="RU363037"/>
    </source>
</evidence>
<gene>
    <name evidence="13" type="ORF">DSM5745_08063</name>
</gene>
<dbReference type="FunFam" id="2.40.240.10:FF:000007">
    <property type="entry name" value="Glutamine--tRNA ligase"/>
    <property type="match status" value="1"/>
</dbReference>
<evidence type="ECO:0000313" key="13">
    <source>
        <dbReference type="EMBL" id="RDW70552.1"/>
    </source>
</evidence>
<dbReference type="PRINTS" id="PR00987">
    <property type="entry name" value="TRNASYNTHGLU"/>
</dbReference>
<evidence type="ECO:0000256" key="7">
    <source>
        <dbReference type="ARBA" id="ARBA00023146"/>
    </source>
</evidence>
<proteinExistence type="inferred from homology"/>
<organism evidence="13 14">
    <name type="scientific">Aspergillus mulundensis</name>
    <dbReference type="NCBI Taxonomy" id="1810919"/>
    <lineage>
        <taxon>Eukaryota</taxon>
        <taxon>Fungi</taxon>
        <taxon>Dikarya</taxon>
        <taxon>Ascomycota</taxon>
        <taxon>Pezizomycotina</taxon>
        <taxon>Eurotiomycetes</taxon>
        <taxon>Eurotiomycetidae</taxon>
        <taxon>Eurotiales</taxon>
        <taxon>Aspergillaceae</taxon>
        <taxon>Aspergillus</taxon>
        <taxon>Aspergillus subgen. Nidulantes</taxon>
    </lineage>
</organism>
<dbReference type="InterPro" id="IPR014729">
    <property type="entry name" value="Rossmann-like_a/b/a_fold"/>
</dbReference>
<dbReference type="NCBIfam" id="TIGR00440">
    <property type="entry name" value="glnS"/>
    <property type="match status" value="1"/>
</dbReference>
<dbReference type="PANTHER" id="PTHR43097:SF4">
    <property type="entry name" value="GLUTAMINE--TRNA LIGASE"/>
    <property type="match status" value="1"/>
</dbReference>
<evidence type="ECO:0000259" key="10">
    <source>
        <dbReference type="Pfam" id="PF00749"/>
    </source>
</evidence>
<dbReference type="GeneID" id="38118433"/>
<evidence type="ECO:0000256" key="3">
    <source>
        <dbReference type="ARBA" id="ARBA00022598"/>
    </source>
</evidence>
<dbReference type="Pfam" id="PF00749">
    <property type="entry name" value="tRNA-synt_1c"/>
    <property type="match status" value="1"/>
</dbReference>
<dbReference type="InterPro" id="IPR020056">
    <property type="entry name" value="Rbsml_bL25/Gln-tRNA_synth_N"/>
</dbReference>
<dbReference type="STRING" id="1810919.A0A3D8R915"/>
<dbReference type="SUPFAM" id="SSF50715">
    <property type="entry name" value="Ribosomal protein L25-like"/>
    <property type="match status" value="1"/>
</dbReference>
<keyword evidence="3 9" id="KW-0436">Ligase</keyword>
<dbReference type="InterPro" id="IPR050132">
    <property type="entry name" value="Gln/Glu-tRNA_Ligase"/>
</dbReference>
<dbReference type="InterPro" id="IPR011035">
    <property type="entry name" value="Ribosomal_bL25/Gln-tRNA_synth"/>
</dbReference>
<dbReference type="PANTHER" id="PTHR43097">
    <property type="entry name" value="GLUTAMINE-TRNA LIGASE"/>
    <property type="match status" value="1"/>
</dbReference>
<keyword evidence="6 9" id="KW-0648">Protein biosynthesis</keyword>
<dbReference type="GO" id="GO:0006425">
    <property type="term" value="P:glutaminyl-tRNA aminoacylation"/>
    <property type="evidence" value="ECO:0007669"/>
    <property type="project" value="InterPro"/>
</dbReference>
<reference evidence="13 14" key="1">
    <citation type="journal article" date="2018" name="IMA Fungus">
        <title>IMA Genome-F 9: Draft genome sequence of Annulohypoxylon stygium, Aspergillus mulundensis, Berkeleyomyces basicola (syn. Thielaviopsis basicola), Ceratocystis smalleyi, two Cercospora beticola strains, Coleophoma cylindrospora, Fusarium fracticaudum, Phialophora cf. hyalina, and Morchella septimelata.</title>
        <authorList>
            <person name="Wingfield B.D."/>
            <person name="Bills G.F."/>
            <person name="Dong Y."/>
            <person name="Huang W."/>
            <person name="Nel W.J."/>
            <person name="Swalarsk-Parry B.S."/>
            <person name="Vaghefi N."/>
            <person name="Wilken P.M."/>
            <person name="An Z."/>
            <person name="de Beer Z.W."/>
            <person name="De Vos L."/>
            <person name="Chen L."/>
            <person name="Duong T.A."/>
            <person name="Gao Y."/>
            <person name="Hammerbacher A."/>
            <person name="Kikkert J.R."/>
            <person name="Li Y."/>
            <person name="Li H."/>
            <person name="Li K."/>
            <person name="Li Q."/>
            <person name="Liu X."/>
            <person name="Ma X."/>
            <person name="Naidoo K."/>
            <person name="Pethybridge S.J."/>
            <person name="Sun J."/>
            <person name="Steenkamp E.T."/>
            <person name="van der Nest M.A."/>
            <person name="van Wyk S."/>
            <person name="Wingfield M.J."/>
            <person name="Xiong C."/>
            <person name="Yue Q."/>
            <person name="Zhang X."/>
        </authorList>
    </citation>
    <scope>NUCLEOTIDE SEQUENCE [LARGE SCALE GENOMIC DNA]</scope>
    <source>
        <strain evidence="13 14">DSM 5745</strain>
    </source>
</reference>
<dbReference type="Proteomes" id="UP000256690">
    <property type="component" value="Unassembled WGS sequence"/>
</dbReference>
<dbReference type="GO" id="GO:0004819">
    <property type="term" value="F:glutamine-tRNA ligase activity"/>
    <property type="evidence" value="ECO:0007669"/>
    <property type="project" value="UniProtKB-EC"/>
</dbReference>
<evidence type="ECO:0000259" key="12">
    <source>
        <dbReference type="Pfam" id="PF20974"/>
    </source>
</evidence>